<dbReference type="SUPFAM" id="SSF55874">
    <property type="entry name" value="ATPase domain of HSP90 chaperone/DNA topoisomerase II/histidine kinase"/>
    <property type="match status" value="1"/>
</dbReference>
<gene>
    <name evidence="12" type="ORF">ACFSYH_06820</name>
</gene>
<dbReference type="Proteomes" id="UP001597391">
    <property type="component" value="Unassembled WGS sequence"/>
</dbReference>
<dbReference type="InterPro" id="IPR011712">
    <property type="entry name" value="Sig_transdc_His_kin_sub3_dim/P"/>
</dbReference>
<feature type="domain" description="Signal transduction histidine kinase subgroup 3 dimerisation and phosphoacceptor" evidence="11">
    <location>
        <begin position="214"/>
        <end position="279"/>
    </location>
</feature>
<dbReference type="PANTHER" id="PTHR24421:SF10">
    <property type="entry name" value="NITRATE_NITRITE SENSOR PROTEIN NARQ"/>
    <property type="match status" value="1"/>
</dbReference>
<protein>
    <recommendedName>
        <fullName evidence="2">histidine kinase</fullName>
        <ecNumber evidence="2">2.7.13.3</ecNumber>
    </recommendedName>
</protein>
<dbReference type="EMBL" id="JBHUOP010000002">
    <property type="protein sequence ID" value="MFD2840281.1"/>
    <property type="molecule type" value="Genomic_DNA"/>
</dbReference>
<dbReference type="GO" id="GO:0016301">
    <property type="term" value="F:kinase activity"/>
    <property type="evidence" value="ECO:0007669"/>
    <property type="project" value="UniProtKB-KW"/>
</dbReference>
<keyword evidence="8" id="KW-0902">Two-component regulatory system</keyword>
<reference evidence="13" key="1">
    <citation type="journal article" date="2019" name="Int. J. Syst. Evol. Microbiol.">
        <title>The Global Catalogue of Microorganisms (GCM) 10K type strain sequencing project: providing services to taxonomists for standard genome sequencing and annotation.</title>
        <authorList>
            <consortium name="The Broad Institute Genomics Platform"/>
            <consortium name="The Broad Institute Genome Sequencing Center for Infectious Disease"/>
            <person name="Wu L."/>
            <person name="Ma J."/>
        </authorList>
    </citation>
    <scope>NUCLEOTIDE SEQUENCE [LARGE SCALE GENOMIC DNA]</scope>
    <source>
        <strain evidence="13">KCTC 33576</strain>
    </source>
</reference>
<comment type="catalytic activity">
    <reaction evidence="1">
        <text>ATP + protein L-histidine = ADP + protein N-phospho-L-histidine.</text>
        <dbReference type="EC" id="2.7.13.3"/>
    </reaction>
</comment>
<evidence type="ECO:0000256" key="4">
    <source>
        <dbReference type="ARBA" id="ARBA00022679"/>
    </source>
</evidence>
<dbReference type="EC" id="2.7.13.3" evidence="2"/>
<evidence type="ECO:0000313" key="12">
    <source>
        <dbReference type="EMBL" id="MFD2840281.1"/>
    </source>
</evidence>
<dbReference type="Pfam" id="PF02518">
    <property type="entry name" value="HATPase_c"/>
    <property type="match status" value="1"/>
</dbReference>
<keyword evidence="3" id="KW-0597">Phosphoprotein</keyword>
<dbReference type="InterPro" id="IPR003594">
    <property type="entry name" value="HATPase_dom"/>
</dbReference>
<evidence type="ECO:0000256" key="3">
    <source>
        <dbReference type="ARBA" id="ARBA00022553"/>
    </source>
</evidence>
<dbReference type="Pfam" id="PF07730">
    <property type="entry name" value="HisKA_3"/>
    <property type="match status" value="1"/>
</dbReference>
<evidence type="ECO:0000256" key="8">
    <source>
        <dbReference type="ARBA" id="ARBA00023012"/>
    </source>
</evidence>
<dbReference type="CDD" id="cd16917">
    <property type="entry name" value="HATPase_UhpB-NarQ-NarX-like"/>
    <property type="match status" value="1"/>
</dbReference>
<evidence type="ECO:0000256" key="9">
    <source>
        <dbReference type="SAM" id="Phobius"/>
    </source>
</evidence>
<keyword evidence="6 12" id="KW-0418">Kinase</keyword>
<evidence type="ECO:0000256" key="7">
    <source>
        <dbReference type="ARBA" id="ARBA00022840"/>
    </source>
</evidence>
<feature type="transmembrane region" description="Helical" evidence="9">
    <location>
        <begin position="60"/>
        <end position="80"/>
    </location>
</feature>
<accession>A0ABW5XGB4</accession>
<evidence type="ECO:0000256" key="6">
    <source>
        <dbReference type="ARBA" id="ARBA00022777"/>
    </source>
</evidence>
<comment type="caution">
    <text evidence="12">The sequence shown here is derived from an EMBL/GenBank/DDBJ whole genome shotgun (WGS) entry which is preliminary data.</text>
</comment>
<keyword evidence="9" id="KW-0472">Membrane</keyword>
<dbReference type="Gene3D" id="1.20.5.1930">
    <property type="match status" value="1"/>
</dbReference>
<feature type="transmembrane region" description="Helical" evidence="9">
    <location>
        <begin position="92"/>
        <end position="118"/>
    </location>
</feature>
<keyword evidence="7" id="KW-0067">ATP-binding</keyword>
<dbReference type="InterPro" id="IPR050482">
    <property type="entry name" value="Sensor_HK_TwoCompSys"/>
</dbReference>
<dbReference type="PANTHER" id="PTHR24421">
    <property type="entry name" value="NITRATE/NITRITE SENSOR PROTEIN NARX-RELATED"/>
    <property type="match status" value="1"/>
</dbReference>
<keyword evidence="4" id="KW-0808">Transferase</keyword>
<evidence type="ECO:0000256" key="2">
    <source>
        <dbReference type="ARBA" id="ARBA00012438"/>
    </source>
</evidence>
<feature type="domain" description="Histidine kinase/HSP90-like ATPase" evidence="10">
    <location>
        <begin position="329"/>
        <end position="414"/>
    </location>
</feature>
<feature type="transmembrane region" description="Helical" evidence="9">
    <location>
        <begin position="161"/>
        <end position="183"/>
    </location>
</feature>
<keyword evidence="5" id="KW-0547">Nucleotide-binding</keyword>
<evidence type="ECO:0000259" key="11">
    <source>
        <dbReference type="Pfam" id="PF07730"/>
    </source>
</evidence>
<evidence type="ECO:0000313" key="13">
    <source>
        <dbReference type="Proteomes" id="UP001597391"/>
    </source>
</evidence>
<dbReference type="InterPro" id="IPR036890">
    <property type="entry name" value="HATPase_C_sf"/>
</dbReference>
<evidence type="ECO:0000259" key="10">
    <source>
        <dbReference type="Pfam" id="PF02518"/>
    </source>
</evidence>
<proteinExistence type="predicted"/>
<name>A0ABW5XGB4_9MICO</name>
<sequence>MHGPTASALAPRPSSRQPTTTELLNAIAVWVLSALIIAVVPLLDQIDHEADGLYDNIQPWQFIVVCMVVTLQSGAFLLCARRPETTFMVVLLLPWLICLAAPSALFNASTLAVLVASFHLALRLPARRTWNYLVLGIASLLASQTINDLRVDPQQDLVPVSLLALMQAASSVVIPVLIAQFVAARRESKVAHANELSALKRERGAIIDATVARERTAISRELHDIAAHHLSGIAMMSAAMEHLVTTDPEAAISSARHIREQSTAVLADLRKLVGLLREETPSTRSVESLVSIEDLIAERRASGQEIEFLPPEDTHALGQGIGPLAQMVAYRMVQEALANAARHAPGAACRVEFDPSDAGMLTIRVVNDSPARSTPSETTGFGLLGMRERAELVGGQLVTGPLPDGGWIVDLRLNRETI</sequence>
<keyword evidence="9" id="KW-1133">Transmembrane helix</keyword>
<keyword evidence="13" id="KW-1185">Reference proteome</keyword>
<organism evidence="12 13">
    <name type="scientific">Populibacterium corticicola</name>
    <dbReference type="NCBI Taxonomy" id="1812826"/>
    <lineage>
        <taxon>Bacteria</taxon>
        <taxon>Bacillati</taxon>
        <taxon>Actinomycetota</taxon>
        <taxon>Actinomycetes</taxon>
        <taxon>Micrococcales</taxon>
        <taxon>Jonesiaceae</taxon>
        <taxon>Populibacterium</taxon>
    </lineage>
</organism>
<keyword evidence="9" id="KW-0812">Transmembrane</keyword>
<dbReference type="Gene3D" id="3.30.565.10">
    <property type="entry name" value="Histidine kinase-like ATPase, C-terminal domain"/>
    <property type="match status" value="1"/>
</dbReference>
<evidence type="ECO:0000256" key="5">
    <source>
        <dbReference type="ARBA" id="ARBA00022741"/>
    </source>
</evidence>
<dbReference type="RefSeq" id="WP_377466073.1">
    <property type="nucleotide sequence ID" value="NZ_JBHUOP010000002.1"/>
</dbReference>
<evidence type="ECO:0000256" key="1">
    <source>
        <dbReference type="ARBA" id="ARBA00000085"/>
    </source>
</evidence>
<feature type="transmembrane region" description="Helical" evidence="9">
    <location>
        <begin position="23"/>
        <end position="40"/>
    </location>
</feature>